<protein>
    <recommendedName>
        <fullName evidence="7">Tr-type G domain-containing protein</fullName>
    </recommendedName>
</protein>
<dbReference type="PROSITE" id="PS51722">
    <property type="entry name" value="G_TR_2"/>
    <property type="match status" value="1"/>
</dbReference>
<dbReference type="CDD" id="cd04089">
    <property type="entry name" value="eRF3_II"/>
    <property type="match status" value="1"/>
</dbReference>
<dbReference type="Proteomes" id="UP000784294">
    <property type="component" value="Unassembled WGS sequence"/>
</dbReference>
<evidence type="ECO:0000256" key="3">
    <source>
        <dbReference type="ARBA" id="ARBA00022490"/>
    </source>
</evidence>
<proteinExistence type="inferred from homology"/>
<gene>
    <name evidence="8" type="ORF">PXEA_LOCUS13009</name>
</gene>
<feature type="domain" description="Tr-type G" evidence="7">
    <location>
        <begin position="35"/>
        <end position="254"/>
    </location>
</feature>
<name>A0A3S5AG52_9PLAT</name>
<evidence type="ECO:0000256" key="6">
    <source>
        <dbReference type="ARBA" id="ARBA00023134"/>
    </source>
</evidence>
<sequence>PETLEESTDIKELIKVIDCCLYFFIKPVIPLENRKDSINLVFIGHVDAGMIDKRTLEKYEREAKEKNRESWYLSWALDTNIEEREKGKTVECGRGFFETEKKHFNLIDAPGHKSFVPNMISGAATADLAILVISARRGEFETGFEKGGQTREHAMLVKTAGVKHMIVLINKMDDPTVEWDELRYLECKDKFIPYLRKIGFNLKSDVYFMPCSGFTGAFLRDIPPESLCPWFRGPSLLDYLDQLPSLDRKVDGPLRLPISEKFKDMGVFVMGKIESGRVIRGQTACLLPNKVAVEVLQVLNDDLEVDFAAAGETCKLRLKNVEEEDISAGFVLCSPDDLCHVTNVFDAQIVIIDYKSIICAGFTAMLHIHCCSEEVRLRALICKIDKRTNQKSDIRPRFIKQDDAAIARFEILNGSICMETFKDFPQMGRFTLRDEGKTVAVGKVMKVLLTNN</sequence>
<evidence type="ECO:0000313" key="8">
    <source>
        <dbReference type="EMBL" id="VEL19569.1"/>
    </source>
</evidence>
<dbReference type="SUPFAM" id="SSF50447">
    <property type="entry name" value="Translation proteins"/>
    <property type="match status" value="1"/>
</dbReference>
<dbReference type="PROSITE" id="PS00301">
    <property type="entry name" value="G_TR_1"/>
    <property type="match status" value="1"/>
</dbReference>
<dbReference type="PRINTS" id="PR00315">
    <property type="entry name" value="ELONGATNFCT"/>
</dbReference>
<organism evidence="8 9">
    <name type="scientific">Protopolystoma xenopodis</name>
    <dbReference type="NCBI Taxonomy" id="117903"/>
    <lineage>
        <taxon>Eukaryota</taxon>
        <taxon>Metazoa</taxon>
        <taxon>Spiralia</taxon>
        <taxon>Lophotrochozoa</taxon>
        <taxon>Platyhelminthes</taxon>
        <taxon>Monogenea</taxon>
        <taxon>Polyopisthocotylea</taxon>
        <taxon>Polystomatidea</taxon>
        <taxon>Polystomatidae</taxon>
        <taxon>Protopolystoma</taxon>
    </lineage>
</organism>
<dbReference type="Pfam" id="PF00009">
    <property type="entry name" value="GTP_EFTU"/>
    <property type="match status" value="1"/>
</dbReference>
<dbReference type="GO" id="GO:0006415">
    <property type="term" value="P:translational termination"/>
    <property type="evidence" value="ECO:0007669"/>
    <property type="project" value="UniProtKB-ARBA"/>
</dbReference>
<accession>A0A3S5AG52</accession>
<evidence type="ECO:0000259" key="7">
    <source>
        <dbReference type="PROSITE" id="PS51722"/>
    </source>
</evidence>
<dbReference type="PANTHER" id="PTHR23115">
    <property type="entry name" value="TRANSLATION FACTOR"/>
    <property type="match status" value="1"/>
</dbReference>
<dbReference type="OrthoDB" id="342024at2759"/>
<dbReference type="GO" id="GO:0005525">
    <property type="term" value="F:GTP binding"/>
    <property type="evidence" value="ECO:0007669"/>
    <property type="project" value="UniProtKB-KW"/>
</dbReference>
<dbReference type="Gene3D" id="2.40.30.10">
    <property type="entry name" value="Translation factors"/>
    <property type="match status" value="2"/>
</dbReference>
<keyword evidence="9" id="KW-1185">Reference proteome</keyword>
<dbReference type="FunFam" id="2.40.30.10:FF:000017">
    <property type="entry name" value="Eukaryotic peptide chain release factor GTP-binding subunit"/>
    <property type="match status" value="1"/>
</dbReference>
<dbReference type="InterPro" id="IPR031157">
    <property type="entry name" value="G_TR_CS"/>
</dbReference>
<evidence type="ECO:0000313" key="9">
    <source>
        <dbReference type="Proteomes" id="UP000784294"/>
    </source>
</evidence>
<dbReference type="Pfam" id="PF22594">
    <property type="entry name" value="GTP-eEF1A_C"/>
    <property type="match status" value="1"/>
</dbReference>
<dbReference type="InterPro" id="IPR027417">
    <property type="entry name" value="P-loop_NTPase"/>
</dbReference>
<dbReference type="CDD" id="cd03704">
    <property type="entry name" value="eRF3_C_III"/>
    <property type="match status" value="1"/>
</dbReference>
<dbReference type="AlphaFoldDB" id="A0A3S5AG52"/>
<dbReference type="InterPro" id="IPR009000">
    <property type="entry name" value="Transl_B-barrel_sf"/>
</dbReference>
<keyword evidence="3" id="KW-0963">Cytoplasm</keyword>
<keyword evidence="6" id="KW-0342">GTP-binding</keyword>
<dbReference type="CDD" id="cd01883">
    <property type="entry name" value="EF1_alpha"/>
    <property type="match status" value="1"/>
</dbReference>
<dbReference type="GO" id="GO:0005737">
    <property type="term" value="C:cytoplasm"/>
    <property type="evidence" value="ECO:0007669"/>
    <property type="project" value="UniProtKB-SubCell"/>
</dbReference>
<evidence type="ECO:0000256" key="4">
    <source>
        <dbReference type="ARBA" id="ARBA00022741"/>
    </source>
</evidence>
<comment type="similarity">
    <text evidence="2">Belongs to the TRAFAC class translation factor GTPase superfamily. Classic translation factor GTPase family. EF-Tu/EF-1A subfamily.</text>
</comment>
<reference evidence="8" key="1">
    <citation type="submission" date="2018-11" db="EMBL/GenBank/DDBJ databases">
        <authorList>
            <consortium name="Pathogen Informatics"/>
        </authorList>
    </citation>
    <scope>NUCLEOTIDE SEQUENCE</scope>
</reference>
<evidence type="ECO:0000256" key="5">
    <source>
        <dbReference type="ARBA" id="ARBA00022917"/>
    </source>
</evidence>
<dbReference type="InterPro" id="IPR054696">
    <property type="entry name" value="GTP-eEF1A_C"/>
</dbReference>
<evidence type="ECO:0000256" key="2">
    <source>
        <dbReference type="ARBA" id="ARBA00007249"/>
    </source>
</evidence>
<dbReference type="InterPro" id="IPR009001">
    <property type="entry name" value="Transl_elong_EF1A/Init_IF2_C"/>
</dbReference>
<feature type="non-terminal residue" evidence="8">
    <location>
        <position position="1"/>
    </location>
</feature>
<dbReference type="GO" id="GO:0003924">
    <property type="term" value="F:GTPase activity"/>
    <property type="evidence" value="ECO:0007669"/>
    <property type="project" value="InterPro"/>
</dbReference>
<comment type="caution">
    <text evidence="8">The sequence shown here is derived from an EMBL/GenBank/DDBJ whole genome shotgun (WGS) entry which is preliminary data.</text>
</comment>
<dbReference type="SUPFAM" id="SSF52540">
    <property type="entry name" value="P-loop containing nucleoside triphosphate hydrolases"/>
    <property type="match status" value="1"/>
</dbReference>
<dbReference type="EMBL" id="CAAALY010042163">
    <property type="protein sequence ID" value="VEL19569.1"/>
    <property type="molecule type" value="Genomic_DNA"/>
</dbReference>
<dbReference type="InterPro" id="IPR050100">
    <property type="entry name" value="TRAFAC_GTPase_members"/>
</dbReference>
<comment type="subcellular location">
    <subcellularLocation>
        <location evidence="1">Cytoplasm</location>
    </subcellularLocation>
</comment>
<evidence type="ECO:0000256" key="1">
    <source>
        <dbReference type="ARBA" id="ARBA00004496"/>
    </source>
</evidence>
<dbReference type="FunFam" id="2.40.30.10:FF:000020">
    <property type="entry name" value="Translation elongation factor EF-1"/>
    <property type="match status" value="1"/>
</dbReference>
<dbReference type="InterPro" id="IPR000795">
    <property type="entry name" value="T_Tr_GTP-bd_dom"/>
</dbReference>
<dbReference type="SUPFAM" id="SSF50465">
    <property type="entry name" value="EF-Tu/eEF-1alpha/eIF2-gamma C-terminal domain"/>
    <property type="match status" value="1"/>
</dbReference>
<dbReference type="Gene3D" id="3.40.50.300">
    <property type="entry name" value="P-loop containing nucleotide triphosphate hydrolases"/>
    <property type="match status" value="1"/>
</dbReference>
<keyword evidence="5" id="KW-0648">Protein biosynthesis</keyword>
<keyword evidence="4" id="KW-0547">Nucleotide-binding</keyword>